<evidence type="ECO:0000256" key="1">
    <source>
        <dbReference type="SAM" id="Coils"/>
    </source>
</evidence>
<dbReference type="EMBL" id="JAMBOL010000008">
    <property type="protein sequence ID" value="MCM3714654.1"/>
    <property type="molecule type" value="Genomic_DNA"/>
</dbReference>
<evidence type="ECO:0000313" key="3">
    <source>
        <dbReference type="Proteomes" id="UP001139179"/>
    </source>
</evidence>
<sequence>MNKRNEEQLSFLKEQLEWSKRQTWLLEEIEMKLRAMKKIAEYALEADLSEEEANLLNREITECQQEVKALQKQLSPDYVH</sequence>
<dbReference type="AlphaFoldDB" id="A0A9X2DPF1"/>
<feature type="coiled-coil region" evidence="1">
    <location>
        <begin position="2"/>
        <end position="73"/>
    </location>
</feature>
<organism evidence="2 3">
    <name type="scientific">Halalkalibacter oceani</name>
    <dbReference type="NCBI Taxonomy" id="1653776"/>
    <lineage>
        <taxon>Bacteria</taxon>
        <taxon>Bacillati</taxon>
        <taxon>Bacillota</taxon>
        <taxon>Bacilli</taxon>
        <taxon>Bacillales</taxon>
        <taxon>Bacillaceae</taxon>
        <taxon>Halalkalibacter</taxon>
    </lineage>
</organism>
<accession>A0A9X2DPF1</accession>
<comment type="caution">
    <text evidence="2">The sequence shown here is derived from an EMBL/GenBank/DDBJ whole genome shotgun (WGS) entry which is preliminary data.</text>
</comment>
<keyword evidence="3" id="KW-1185">Reference proteome</keyword>
<proteinExistence type="predicted"/>
<protein>
    <submittedName>
        <fullName evidence="2">Uncharacterized protein</fullName>
    </submittedName>
</protein>
<dbReference type="Proteomes" id="UP001139179">
    <property type="component" value="Unassembled WGS sequence"/>
</dbReference>
<reference evidence="2" key="1">
    <citation type="submission" date="2022-05" db="EMBL/GenBank/DDBJ databases">
        <title>Comparative Genomics of Spacecraft Associated Microbes.</title>
        <authorList>
            <person name="Tran M.T."/>
            <person name="Wright A."/>
            <person name="Seuylemezian A."/>
            <person name="Eisen J."/>
            <person name="Coil D."/>
        </authorList>
    </citation>
    <scope>NUCLEOTIDE SEQUENCE</scope>
    <source>
        <strain evidence="2">214.1.1</strain>
    </source>
</reference>
<dbReference type="RefSeq" id="WP_251223421.1">
    <property type="nucleotide sequence ID" value="NZ_JAMBOL010000008.1"/>
</dbReference>
<gene>
    <name evidence="2" type="ORF">M3202_11185</name>
</gene>
<keyword evidence="1" id="KW-0175">Coiled coil</keyword>
<evidence type="ECO:0000313" key="2">
    <source>
        <dbReference type="EMBL" id="MCM3714654.1"/>
    </source>
</evidence>
<name>A0A9X2DPF1_9BACI</name>